<dbReference type="SUPFAM" id="SSF53041">
    <property type="entry name" value="Resolvase-like"/>
    <property type="match status" value="1"/>
</dbReference>
<dbReference type="GO" id="GO:0000150">
    <property type="term" value="F:DNA strand exchange activity"/>
    <property type="evidence" value="ECO:0007669"/>
    <property type="project" value="InterPro"/>
</dbReference>
<sequence>MKKSNLKSDETNVIIYCRVSTDEQRQGTSVDVQEERLKAYCTYKGYNIINMPEFCDCKEDESAKTFDKRPVMQSILKYIRKNRGKVQKLLFLRWNRFSRDLFSATDAVRELLDLGVEPNAIEEELNFESSSWPVLLGAYIGIAQSDNIARSKATIDGIRGTLKSGKCSNKAPRGYKNVRESKHNCYVIIDEAKAAPIRKAFEELANGVISASYARKKYCPNIPESTFLGMLRNPFYMGKIRVPAYKDEPEELVQGQHEALISEEVFYKVQDVLDGKKKSKPKLEKAINPDLFLRKYIVCPKCGHAFTGSRSKGNGGYYTYYNCCEDAKHMRVRAEDANEAFAQYVGCLKGHL</sequence>
<dbReference type="InterPro" id="IPR050639">
    <property type="entry name" value="SSR_resolvase"/>
</dbReference>
<dbReference type="InterPro" id="IPR036162">
    <property type="entry name" value="Resolvase-like_N_sf"/>
</dbReference>
<name>A0A7J0A5S7_9BACE</name>
<evidence type="ECO:0000256" key="4">
    <source>
        <dbReference type="PIRSR" id="PIRSR606118-50"/>
    </source>
</evidence>
<evidence type="ECO:0000256" key="2">
    <source>
        <dbReference type="ARBA" id="ARBA00023125"/>
    </source>
</evidence>
<dbReference type="AlphaFoldDB" id="A0A7J0A5S7"/>
<dbReference type="RefSeq" id="WP_172504179.1">
    <property type="nucleotide sequence ID" value="NZ_BLLS01000109.1"/>
</dbReference>
<keyword evidence="1" id="KW-0229">DNA integration</keyword>
<evidence type="ECO:0000256" key="1">
    <source>
        <dbReference type="ARBA" id="ARBA00022908"/>
    </source>
</evidence>
<dbReference type="EMBL" id="BLLS01000109">
    <property type="protein sequence ID" value="GFH87647.1"/>
    <property type="molecule type" value="Genomic_DNA"/>
</dbReference>
<keyword evidence="3" id="KW-0233">DNA recombination</keyword>
<dbReference type="PANTHER" id="PTHR30461:SF2">
    <property type="entry name" value="SERINE RECOMBINASE PINE-RELATED"/>
    <property type="match status" value="1"/>
</dbReference>
<keyword evidence="2" id="KW-0238">DNA-binding</keyword>
<dbReference type="InterPro" id="IPR038109">
    <property type="entry name" value="DNA_bind_recomb_sf"/>
</dbReference>
<dbReference type="PROSITE" id="PS51737">
    <property type="entry name" value="RECOMBINASE_DNA_BIND"/>
    <property type="match status" value="1"/>
</dbReference>
<proteinExistence type="predicted"/>
<dbReference type="SMART" id="SM00857">
    <property type="entry name" value="Resolvase"/>
    <property type="match status" value="1"/>
</dbReference>
<comment type="caution">
    <text evidence="7">The sequence shown here is derived from an EMBL/GenBank/DDBJ whole genome shotgun (WGS) entry which is preliminary data.</text>
</comment>
<dbReference type="Gene3D" id="3.90.1750.20">
    <property type="entry name" value="Putative Large Serine Recombinase, Chain B, Domain 2"/>
    <property type="match status" value="1"/>
</dbReference>
<evidence type="ECO:0000256" key="5">
    <source>
        <dbReference type="PROSITE-ProRule" id="PRU10137"/>
    </source>
</evidence>
<reference evidence="7 8" key="1">
    <citation type="journal article" date="2020" name="Microbiome">
        <title>Single-cell genomics of uncultured bacteria reveals dietary fiber responders in the mouse gut microbiota.</title>
        <authorList>
            <person name="Chijiiwa R."/>
            <person name="Hosokawa M."/>
            <person name="Kogawa M."/>
            <person name="Nishikawa Y."/>
            <person name="Ide K."/>
            <person name="Sakanashi C."/>
            <person name="Takahashi K."/>
            <person name="Takeyama H."/>
        </authorList>
    </citation>
    <scope>NUCLEOTIDE SEQUENCE [LARGE SCALE GENOMIC DNA]</scope>
    <source>
        <strain evidence="7">IMSAGC_001</strain>
    </source>
</reference>
<evidence type="ECO:0000256" key="3">
    <source>
        <dbReference type="ARBA" id="ARBA00023172"/>
    </source>
</evidence>
<protein>
    <recommendedName>
        <fullName evidence="6">Recombinase domain-containing protein</fullName>
    </recommendedName>
</protein>
<dbReference type="Gene3D" id="3.40.50.1390">
    <property type="entry name" value="Resolvase, N-terminal catalytic domain"/>
    <property type="match status" value="1"/>
</dbReference>
<dbReference type="InterPro" id="IPR006118">
    <property type="entry name" value="Recombinase_CS"/>
</dbReference>
<dbReference type="InterPro" id="IPR006119">
    <property type="entry name" value="Resolv_N"/>
</dbReference>
<dbReference type="InterPro" id="IPR011109">
    <property type="entry name" value="DNA_bind_recombinase_dom"/>
</dbReference>
<accession>A0A7J0A5S7</accession>
<dbReference type="Pfam" id="PF00239">
    <property type="entry name" value="Resolvase"/>
    <property type="match status" value="1"/>
</dbReference>
<evidence type="ECO:0000259" key="6">
    <source>
        <dbReference type="PROSITE" id="PS51737"/>
    </source>
</evidence>
<dbReference type="Proteomes" id="UP000491181">
    <property type="component" value="Unassembled WGS sequence"/>
</dbReference>
<dbReference type="PANTHER" id="PTHR30461">
    <property type="entry name" value="DNA-INVERTASE FROM LAMBDOID PROPHAGE"/>
    <property type="match status" value="1"/>
</dbReference>
<organism evidence="7 8">
    <name type="scientific">Bacteroides acidifaciens</name>
    <dbReference type="NCBI Taxonomy" id="85831"/>
    <lineage>
        <taxon>Bacteria</taxon>
        <taxon>Pseudomonadati</taxon>
        <taxon>Bacteroidota</taxon>
        <taxon>Bacteroidia</taxon>
        <taxon>Bacteroidales</taxon>
        <taxon>Bacteroidaceae</taxon>
        <taxon>Bacteroides</taxon>
    </lineage>
</organism>
<evidence type="ECO:0000313" key="7">
    <source>
        <dbReference type="EMBL" id="GFH87647.1"/>
    </source>
</evidence>
<dbReference type="GO" id="GO:0015074">
    <property type="term" value="P:DNA integration"/>
    <property type="evidence" value="ECO:0007669"/>
    <property type="project" value="UniProtKB-KW"/>
</dbReference>
<dbReference type="PROSITE" id="PS00397">
    <property type="entry name" value="RECOMBINASES_1"/>
    <property type="match status" value="1"/>
</dbReference>
<dbReference type="CDD" id="cd00338">
    <property type="entry name" value="Ser_Recombinase"/>
    <property type="match status" value="1"/>
</dbReference>
<gene>
    <name evidence="7" type="ORF">IMSAGC001_03074</name>
</gene>
<evidence type="ECO:0000313" key="8">
    <source>
        <dbReference type="Proteomes" id="UP000491181"/>
    </source>
</evidence>
<feature type="active site" description="O-(5'-phospho-DNA)-serine intermediate" evidence="4 5">
    <location>
        <position position="20"/>
    </location>
</feature>
<dbReference type="Pfam" id="PF07508">
    <property type="entry name" value="Recombinase"/>
    <property type="match status" value="1"/>
</dbReference>
<feature type="domain" description="Recombinase" evidence="6">
    <location>
        <begin position="172"/>
        <end position="279"/>
    </location>
</feature>
<dbReference type="GO" id="GO:0003677">
    <property type="term" value="F:DNA binding"/>
    <property type="evidence" value="ECO:0007669"/>
    <property type="project" value="UniProtKB-KW"/>
</dbReference>